<keyword evidence="3" id="KW-1185">Reference proteome</keyword>
<comment type="caution">
    <text evidence="2">The sequence shown here is derived from an EMBL/GenBank/DDBJ whole genome shotgun (WGS) entry which is preliminary data.</text>
</comment>
<proteinExistence type="predicted"/>
<evidence type="ECO:0000313" key="2">
    <source>
        <dbReference type="EMBL" id="MBD2569701.1"/>
    </source>
</evidence>
<reference evidence="2 3" key="1">
    <citation type="journal article" date="2020" name="ISME J.">
        <title>Comparative genomics reveals insights into cyanobacterial evolution and habitat adaptation.</title>
        <authorList>
            <person name="Chen M.Y."/>
            <person name="Teng W.K."/>
            <person name="Zhao L."/>
            <person name="Hu C.X."/>
            <person name="Zhou Y.K."/>
            <person name="Han B.P."/>
            <person name="Song L.R."/>
            <person name="Shu W.S."/>
        </authorList>
    </citation>
    <scope>NUCLEOTIDE SEQUENCE [LARGE SCALE GENOMIC DNA]</scope>
    <source>
        <strain evidence="2 3">FACHB-196</strain>
    </source>
</reference>
<sequence>MTWTEKHDQFCLKNSIPPAAKLLWQWLIREGVAEEVEPDLSEFNHWVEKHRGKGYAHNYLKQMFNVLVENRVIQTIKQYSWKVFKLIVRPLEWLKPRKKQKLHNPNSTYKTPTPNPTNSVDQDVQQQHILSNQQLMSEEGIHFDTEETEVLNRPNFEIKAALLLFKLRGATEKINNPEGWVRHCLRRRYWEQPRNYSAICQHFGGAVMKIEDYFYQVQNYE</sequence>
<evidence type="ECO:0000313" key="3">
    <source>
        <dbReference type="Proteomes" id="UP000640531"/>
    </source>
</evidence>
<evidence type="ECO:0000256" key="1">
    <source>
        <dbReference type="SAM" id="MobiDB-lite"/>
    </source>
</evidence>
<name>A0ABR8FHR3_9NOST</name>
<protein>
    <submittedName>
        <fullName evidence="2">Uncharacterized protein</fullName>
    </submittedName>
</protein>
<feature type="region of interest" description="Disordered" evidence="1">
    <location>
        <begin position="99"/>
        <end position="119"/>
    </location>
</feature>
<dbReference type="Proteomes" id="UP000640531">
    <property type="component" value="Unassembled WGS sequence"/>
</dbReference>
<dbReference type="RefSeq" id="WP_190716736.1">
    <property type="nucleotide sequence ID" value="NZ_JACJST010000017.1"/>
</dbReference>
<organism evidence="2 3">
    <name type="scientific">Anabaena lutea FACHB-196</name>
    <dbReference type="NCBI Taxonomy" id="2692881"/>
    <lineage>
        <taxon>Bacteria</taxon>
        <taxon>Bacillati</taxon>
        <taxon>Cyanobacteriota</taxon>
        <taxon>Cyanophyceae</taxon>
        <taxon>Nostocales</taxon>
        <taxon>Nostocaceae</taxon>
        <taxon>Anabaena</taxon>
    </lineage>
</organism>
<feature type="compositionally biased region" description="Polar residues" evidence="1">
    <location>
        <begin position="103"/>
        <end position="119"/>
    </location>
</feature>
<accession>A0ABR8FHR3</accession>
<dbReference type="EMBL" id="JACJST010000017">
    <property type="protein sequence ID" value="MBD2569701.1"/>
    <property type="molecule type" value="Genomic_DNA"/>
</dbReference>
<gene>
    <name evidence="2" type="ORF">H6G59_17735</name>
</gene>